<organism evidence="4 5">
    <name type="scientific">Allohahella marinimesophila</name>
    <dbReference type="NCBI Taxonomy" id="1054972"/>
    <lineage>
        <taxon>Bacteria</taxon>
        <taxon>Pseudomonadati</taxon>
        <taxon>Pseudomonadota</taxon>
        <taxon>Gammaproteobacteria</taxon>
        <taxon>Oceanospirillales</taxon>
        <taxon>Hahellaceae</taxon>
        <taxon>Allohahella</taxon>
    </lineage>
</organism>
<comment type="catalytic activity">
    <reaction evidence="3">
        <text>DNA(n) + a 2'-deoxyribonucleoside 5'-triphosphate = DNA(n+1) + diphosphate</text>
        <dbReference type="Rhea" id="RHEA:22508"/>
        <dbReference type="Rhea" id="RHEA-COMP:17339"/>
        <dbReference type="Rhea" id="RHEA-COMP:17340"/>
        <dbReference type="ChEBI" id="CHEBI:33019"/>
        <dbReference type="ChEBI" id="CHEBI:61560"/>
        <dbReference type="ChEBI" id="CHEBI:173112"/>
        <dbReference type="EC" id="2.7.7.7"/>
    </reaction>
</comment>
<dbReference type="Pfam" id="PF13177">
    <property type="entry name" value="DNA_pol3_delta2"/>
    <property type="match status" value="1"/>
</dbReference>
<evidence type="ECO:0000256" key="2">
    <source>
        <dbReference type="ARBA" id="ARBA00022932"/>
    </source>
</evidence>
<sequence>MNADSHPDFTVLAPSDSRVIKVDQIRSLTEFAYTRPQISKRKVAILDPADALNLQAGNALLKTLEEPGSDVTLILLSEQRSRLLATVRSRCQYFRLPKPELTALNEWVAGQLASGKGAATSKSDETLLPELVAAMTLAYQFSPWRTLEALRAEGQQQPVLMTILDTLTACVEGQQDIFAGAQGLAKVPVEELLDLLLWVWASVFRLQLSDAAVSSADHTLVQSSALKDLQTLASSLEAEAAEAAYQSLLAFRQQFNEGRNPSVPLFLEATLMKLREGRRPPAQTGQSAGAVRPVDFLSALTQSQQLLR</sequence>
<dbReference type="SUPFAM" id="SSF52540">
    <property type="entry name" value="P-loop containing nucleoside triphosphate hydrolases"/>
    <property type="match status" value="1"/>
</dbReference>
<accession>A0ABP7Q940</accession>
<protein>
    <recommendedName>
        <fullName evidence="1">DNA-directed DNA polymerase</fullName>
        <ecNumber evidence="1">2.7.7.7</ecNumber>
    </recommendedName>
</protein>
<dbReference type="PANTHER" id="PTHR11669:SF8">
    <property type="entry name" value="DNA POLYMERASE III SUBUNIT DELTA"/>
    <property type="match status" value="1"/>
</dbReference>
<dbReference type="EMBL" id="BAABBO010000022">
    <property type="protein sequence ID" value="GAA3978624.1"/>
    <property type="molecule type" value="Genomic_DNA"/>
</dbReference>
<dbReference type="InterPro" id="IPR027417">
    <property type="entry name" value="P-loop_NTPase"/>
</dbReference>
<dbReference type="EC" id="2.7.7.7" evidence="1"/>
<gene>
    <name evidence="4" type="ORF">GCM10022278_39080</name>
</gene>
<dbReference type="PANTHER" id="PTHR11669">
    <property type="entry name" value="REPLICATION FACTOR C / DNA POLYMERASE III GAMMA-TAU SUBUNIT"/>
    <property type="match status" value="1"/>
</dbReference>
<evidence type="ECO:0000313" key="4">
    <source>
        <dbReference type="EMBL" id="GAA3978624.1"/>
    </source>
</evidence>
<dbReference type="Gene3D" id="3.40.50.300">
    <property type="entry name" value="P-loop containing nucleotide triphosphate hydrolases"/>
    <property type="match status" value="1"/>
</dbReference>
<evidence type="ECO:0000313" key="5">
    <source>
        <dbReference type="Proteomes" id="UP001501337"/>
    </source>
</evidence>
<evidence type="ECO:0000256" key="3">
    <source>
        <dbReference type="ARBA" id="ARBA00049244"/>
    </source>
</evidence>
<evidence type="ECO:0000256" key="1">
    <source>
        <dbReference type="ARBA" id="ARBA00012417"/>
    </source>
</evidence>
<keyword evidence="2" id="KW-0239">DNA-directed DNA polymerase</keyword>
<name>A0ABP7Q940_9GAMM</name>
<reference evidence="5" key="1">
    <citation type="journal article" date="2019" name="Int. J. Syst. Evol. Microbiol.">
        <title>The Global Catalogue of Microorganisms (GCM) 10K type strain sequencing project: providing services to taxonomists for standard genome sequencing and annotation.</title>
        <authorList>
            <consortium name="The Broad Institute Genomics Platform"/>
            <consortium name="The Broad Institute Genome Sequencing Center for Infectious Disease"/>
            <person name="Wu L."/>
            <person name="Ma J."/>
        </authorList>
    </citation>
    <scope>NUCLEOTIDE SEQUENCE [LARGE SCALE GENOMIC DNA]</scope>
    <source>
        <strain evidence="5">JCM 17555</strain>
    </source>
</reference>
<keyword evidence="2" id="KW-0548">Nucleotidyltransferase</keyword>
<keyword evidence="2" id="KW-0808">Transferase</keyword>
<comment type="caution">
    <text evidence="4">The sequence shown here is derived from an EMBL/GenBank/DDBJ whole genome shotgun (WGS) entry which is preliminary data.</text>
</comment>
<dbReference type="InterPro" id="IPR050238">
    <property type="entry name" value="DNA_Rep/Repair_Clamp_Loader"/>
</dbReference>
<dbReference type="Proteomes" id="UP001501337">
    <property type="component" value="Unassembled WGS sequence"/>
</dbReference>
<proteinExistence type="predicted"/>
<keyword evidence="5" id="KW-1185">Reference proteome</keyword>